<dbReference type="Proteomes" id="UP000244240">
    <property type="component" value="Unassembled WGS sequence"/>
</dbReference>
<dbReference type="InterPro" id="IPR023845">
    <property type="entry name" value="DUF3817_TM"/>
</dbReference>
<evidence type="ECO:0000256" key="6">
    <source>
        <dbReference type="SAM" id="Phobius"/>
    </source>
</evidence>
<keyword evidence="4 6" id="KW-1133">Transmembrane helix</keyword>
<gene>
    <name evidence="8" type="ORF">C8P63_108120</name>
</gene>
<keyword evidence="2" id="KW-1003">Cell membrane</keyword>
<proteinExistence type="predicted"/>
<dbReference type="PANTHER" id="PTHR40077">
    <property type="entry name" value="MEMBRANE PROTEIN-RELATED"/>
    <property type="match status" value="1"/>
</dbReference>
<comment type="caution">
    <text evidence="8">The sequence shown here is derived from an EMBL/GenBank/DDBJ whole genome shotgun (WGS) entry which is preliminary data.</text>
</comment>
<name>A0A2T6BXK7_9BACL</name>
<dbReference type="AlphaFoldDB" id="A0A2T6BXK7"/>
<evidence type="ECO:0000256" key="1">
    <source>
        <dbReference type="ARBA" id="ARBA00004651"/>
    </source>
</evidence>
<dbReference type="RefSeq" id="WP_108022811.1">
    <property type="nucleotide sequence ID" value="NZ_QBKR01000008.1"/>
</dbReference>
<protein>
    <submittedName>
        <fullName evidence="8">Integral membrane protein</fullName>
    </submittedName>
</protein>
<dbReference type="PANTHER" id="PTHR40077:SF1">
    <property type="entry name" value="MEMBRANE PROTEIN"/>
    <property type="match status" value="1"/>
</dbReference>
<evidence type="ECO:0000256" key="5">
    <source>
        <dbReference type="ARBA" id="ARBA00023136"/>
    </source>
</evidence>
<accession>A0A2T6BXK7</accession>
<evidence type="ECO:0000256" key="3">
    <source>
        <dbReference type="ARBA" id="ARBA00022692"/>
    </source>
</evidence>
<feature type="domain" description="DUF3817" evidence="7">
    <location>
        <begin position="5"/>
        <end position="93"/>
    </location>
</feature>
<evidence type="ECO:0000313" key="9">
    <source>
        <dbReference type="Proteomes" id="UP000244240"/>
    </source>
</evidence>
<reference evidence="8 9" key="1">
    <citation type="submission" date="2018-04" db="EMBL/GenBank/DDBJ databases">
        <title>Genomic Encyclopedia of Archaeal and Bacterial Type Strains, Phase II (KMG-II): from individual species to whole genera.</title>
        <authorList>
            <person name="Goeker M."/>
        </authorList>
    </citation>
    <scope>NUCLEOTIDE SEQUENCE [LARGE SCALE GENOMIC DNA]</scope>
    <source>
        <strain evidence="8 9">DSM 45787</strain>
    </source>
</reference>
<keyword evidence="3 6" id="KW-0812">Transmembrane</keyword>
<dbReference type="EMBL" id="QBKR01000008">
    <property type="protein sequence ID" value="PTX60810.1"/>
    <property type="molecule type" value="Genomic_DNA"/>
</dbReference>
<evidence type="ECO:0000256" key="4">
    <source>
        <dbReference type="ARBA" id="ARBA00022989"/>
    </source>
</evidence>
<feature type="transmembrane region" description="Helical" evidence="6">
    <location>
        <begin position="41"/>
        <end position="62"/>
    </location>
</feature>
<dbReference type="OrthoDB" id="1121311at2"/>
<dbReference type="NCBIfam" id="TIGR03954">
    <property type="entry name" value="integ_memb_HG"/>
    <property type="match status" value="1"/>
</dbReference>
<feature type="transmembrane region" description="Helical" evidence="6">
    <location>
        <begin position="68"/>
        <end position="87"/>
    </location>
</feature>
<evidence type="ECO:0000256" key="2">
    <source>
        <dbReference type="ARBA" id="ARBA00022475"/>
    </source>
</evidence>
<dbReference type="Pfam" id="PF12823">
    <property type="entry name" value="DUF3817"/>
    <property type="match status" value="1"/>
</dbReference>
<dbReference type="GO" id="GO:0005886">
    <property type="term" value="C:plasma membrane"/>
    <property type="evidence" value="ECO:0007669"/>
    <property type="project" value="UniProtKB-SubCell"/>
</dbReference>
<evidence type="ECO:0000259" key="7">
    <source>
        <dbReference type="Pfam" id="PF12823"/>
    </source>
</evidence>
<feature type="transmembrane region" description="Helical" evidence="6">
    <location>
        <begin position="6"/>
        <end position="29"/>
    </location>
</feature>
<evidence type="ECO:0000313" key="8">
    <source>
        <dbReference type="EMBL" id="PTX60810.1"/>
    </source>
</evidence>
<sequence length="101" mass="11258">MRTPLGRFRLISLAEGASFLLLLGIAMPLKYLAGMPMAVTVTGWIHGILFVLYFAALVHVWWVHRWSFGRLLGAAVASVLPFGTFVFDARLRREQPEITGS</sequence>
<organism evidence="8 9">
    <name type="scientific">Melghirimyces profundicolus</name>
    <dbReference type="NCBI Taxonomy" id="1242148"/>
    <lineage>
        <taxon>Bacteria</taxon>
        <taxon>Bacillati</taxon>
        <taxon>Bacillota</taxon>
        <taxon>Bacilli</taxon>
        <taxon>Bacillales</taxon>
        <taxon>Thermoactinomycetaceae</taxon>
        <taxon>Melghirimyces</taxon>
    </lineage>
</organism>
<keyword evidence="5 6" id="KW-0472">Membrane</keyword>
<keyword evidence="9" id="KW-1185">Reference proteome</keyword>
<comment type="subcellular location">
    <subcellularLocation>
        <location evidence="1">Cell membrane</location>
        <topology evidence="1">Multi-pass membrane protein</topology>
    </subcellularLocation>
</comment>